<sequence>MATIQRVAIFGASGHFGVPITDALVTAGFDVTIITRAESSSTFPDGIPVIRTSYTIGKLTEALRGQDAAVCVVGIPGIPHHKAMIDAAEAAGVKRFILNEFDWGPDFQGLPEFNDISAGRAEGRNHAAALAEANHNFTYTGIAIGNPIDWALRAFPFMGFNIPERSAVIFDAGTEQFTATTLQGIGQAVVGVLRKPAETANRRVKVRSLKVCQNEILEAFEKATGNAWDVKRGSTKDLLVSGRRKKGEGDGSWVMDLVVAQLYEEGVGRSIVAASREESDADLLGVEEETVDGVVGKALKG</sequence>
<dbReference type="Gene3D" id="3.90.25.10">
    <property type="entry name" value="UDP-galactose 4-epimerase, domain 1"/>
    <property type="match status" value="1"/>
</dbReference>
<dbReference type="CDD" id="cd05259">
    <property type="entry name" value="PCBER_SDR_a"/>
    <property type="match status" value="1"/>
</dbReference>
<name>A0AAE8SYV9_9PEZI</name>
<feature type="domain" description="NmrA-like" evidence="3">
    <location>
        <begin position="5"/>
        <end position="233"/>
    </location>
</feature>
<dbReference type="Gene3D" id="3.40.50.720">
    <property type="entry name" value="NAD(P)-binding Rossmann-like Domain"/>
    <property type="match status" value="1"/>
</dbReference>
<evidence type="ECO:0000313" key="5">
    <source>
        <dbReference type="Proteomes" id="UP001187682"/>
    </source>
</evidence>
<evidence type="ECO:0000313" key="4">
    <source>
        <dbReference type="EMBL" id="SPO06301.1"/>
    </source>
</evidence>
<accession>A0AAE8SYV9</accession>
<dbReference type="InterPro" id="IPR036291">
    <property type="entry name" value="NAD(P)-bd_dom_sf"/>
</dbReference>
<evidence type="ECO:0000259" key="3">
    <source>
        <dbReference type="Pfam" id="PF05368"/>
    </source>
</evidence>
<dbReference type="PANTHER" id="PTHR47706:SF9">
    <property type="entry name" value="NMRA-LIKE DOMAIN-CONTAINING PROTEIN-RELATED"/>
    <property type="match status" value="1"/>
</dbReference>
<keyword evidence="5" id="KW-1185">Reference proteome</keyword>
<dbReference type="GO" id="GO:0016491">
    <property type="term" value="F:oxidoreductase activity"/>
    <property type="evidence" value="ECO:0007669"/>
    <property type="project" value="UniProtKB-KW"/>
</dbReference>
<comment type="caution">
    <text evidence="4">The sequence shown here is derived from an EMBL/GenBank/DDBJ whole genome shotgun (WGS) entry which is preliminary data.</text>
</comment>
<dbReference type="InterPro" id="IPR045312">
    <property type="entry name" value="PCBER-like"/>
</dbReference>
<dbReference type="EMBL" id="ONZQ02000015">
    <property type="protein sequence ID" value="SPO06301.1"/>
    <property type="molecule type" value="Genomic_DNA"/>
</dbReference>
<gene>
    <name evidence="4" type="ORF">DNG_08990</name>
</gene>
<reference evidence="4" key="1">
    <citation type="submission" date="2018-03" db="EMBL/GenBank/DDBJ databases">
        <authorList>
            <person name="Guldener U."/>
        </authorList>
    </citation>
    <scope>NUCLEOTIDE SEQUENCE</scope>
</reference>
<dbReference type="PANTHER" id="PTHR47706">
    <property type="entry name" value="NMRA-LIKE FAMILY PROTEIN"/>
    <property type="match status" value="1"/>
</dbReference>
<dbReference type="SUPFAM" id="SSF51735">
    <property type="entry name" value="NAD(P)-binding Rossmann-fold domains"/>
    <property type="match status" value="1"/>
</dbReference>
<dbReference type="Proteomes" id="UP001187682">
    <property type="component" value="Unassembled WGS sequence"/>
</dbReference>
<evidence type="ECO:0000256" key="1">
    <source>
        <dbReference type="ARBA" id="ARBA00022857"/>
    </source>
</evidence>
<dbReference type="AlphaFoldDB" id="A0AAE8SYV9"/>
<keyword evidence="1" id="KW-0521">NADP</keyword>
<dbReference type="Pfam" id="PF05368">
    <property type="entry name" value="NmrA"/>
    <property type="match status" value="1"/>
</dbReference>
<dbReference type="InterPro" id="IPR008030">
    <property type="entry name" value="NmrA-like"/>
</dbReference>
<protein>
    <submittedName>
        <fullName evidence="4">Related to NmrA-like family protein</fullName>
    </submittedName>
</protein>
<keyword evidence="2" id="KW-0560">Oxidoreductase</keyword>
<dbReference type="InterPro" id="IPR051609">
    <property type="entry name" value="NmrA/Isoflavone_reductase-like"/>
</dbReference>
<organism evidence="4 5">
    <name type="scientific">Cephalotrichum gorgonifer</name>
    <dbReference type="NCBI Taxonomy" id="2041049"/>
    <lineage>
        <taxon>Eukaryota</taxon>
        <taxon>Fungi</taxon>
        <taxon>Dikarya</taxon>
        <taxon>Ascomycota</taxon>
        <taxon>Pezizomycotina</taxon>
        <taxon>Sordariomycetes</taxon>
        <taxon>Hypocreomycetidae</taxon>
        <taxon>Microascales</taxon>
        <taxon>Microascaceae</taxon>
        <taxon>Cephalotrichum</taxon>
    </lineage>
</organism>
<evidence type="ECO:0000256" key="2">
    <source>
        <dbReference type="ARBA" id="ARBA00023002"/>
    </source>
</evidence>
<proteinExistence type="predicted"/>